<dbReference type="Proteomes" id="UP000014115">
    <property type="component" value="Unassembled WGS sequence"/>
</dbReference>
<keyword evidence="2" id="KW-1185">Reference proteome</keyword>
<sequence length="95" mass="10889">MTNDTLQLSCLPSHDDLHSLQQWAERLAHLLAADIREFELAADQYCWRLSIAEQHWLLFYSALCQSVWLQALEPSAVLTPVAERLGQLGWLTEPD</sequence>
<evidence type="ECO:0008006" key="3">
    <source>
        <dbReference type="Google" id="ProtNLM"/>
    </source>
</evidence>
<dbReference type="STRING" id="740709.A10D4_11691"/>
<dbReference type="RefSeq" id="WP_008489720.1">
    <property type="nucleotide sequence ID" value="NZ_AMRG01000017.1"/>
</dbReference>
<evidence type="ECO:0000313" key="2">
    <source>
        <dbReference type="Proteomes" id="UP000014115"/>
    </source>
</evidence>
<dbReference type="eggNOG" id="ENOG5030B12">
    <property type="taxonomic scope" value="Bacteria"/>
</dbReference>
<comment type="caution">
    <text evidence="1">The sequence shown here is derived from an EMBL/GenBank/DDBJ whole genome shotgun (WGS) entry which is preliminary data.</text>
</comment>
<protein>
    <recommendedName>
        <fullName evidence="3">DUF3630 domain-containing protein</fullName>
    </recommendedName>
</protein>
<dbReference type="OrthoDB" id="6240828at2"/>
<accession>K2KD41</accession>
<dbReference type="AlphaFoldDB" id="K2KD41"/>
<proteinExistence type="predicted"/>
<dbReference type="PATRIC" id="fig|740709.3.peg.2362"/>
<dbReference type="EMBL" id="AMRG01000017">
    <property type="protein sequence ID" value="EKE80619.1"/>
    <property type="molecule type" value="Genomic_DNA"/>
</dbReference>
<dbReference type="Pfam" id="PF12305">
    <property type="entry name" value="DUF3630"/>
    <property type="match status" value="1"/>
</dbReference>
<dbReference type="InterPro" id="IPR022080">
    <property type="entry name" value="DUF3630"/>
</dbReference>
<gene>
    <name evidence="1" type="ORF">A10D4_11691</name>
</gene>
<reference evidence="1 2" key="1">
    <citation type="journal article" date="2012" name="J. Bacteriol.">
        <title>Genome Sequence of Idiomarina xiamenensis Type Strain 10-D-4.</title>
        <authorList>
            <person name="Lai Q."/>
            <person name="Wang L."/>
            <person name="Wang W."/>
            <person name="Shao Z."/>
        </authorList>
    </citation>
    <scope>NUCLEOTIDE SEQUENCE [LARGE SCALE GENOMIC DNA]</scope>
    <source>
        <strain evidence="1 2">10-D-4</strain>
    </source>
</reference>
<evidence type="ECO:0000313" key="1">
    <source>
        <dbReference type="EMBL" id="EKE80619.1"/>
    </source>
</evidence>
<organism evidence="1 2">
    <name type="scientific">Idiomarina xiamenensis 10-D-4</name>
    <dbReference type="NCBI Taxonomy" id="740709"/>
    <lineage>
        <taxon>Bacteria</taxon>
        <taxon>Pseudomonadati</taxon>
        <taxon>Pseudomonadota</taxon>
        <taxon>Gammaproteobacteria</taxon>
        <taxon>Alteromonadales</taxon>
        <taxon>Idiomarinaceae</taxon>
        <taxon>Idiomarina</taxon>
    </lineage>
</organism>
<name>K2KD41_9GAMM</name>